<evidence type="ECO:0000313" key="2">
    <source>
        <dbReference type="Proteomes" id="UP001236507"/>
    </source>
</evidence>
<protein>
    <submittedName>
        <fullName evidence="1">Uncharacterized protein</fullName>
    </submittedName>
</protein>
<dbReference type="EMBL" id="JASHIF010000007">
    <property type="protein sequence ID" value="MDI9859362.1"/>
    <property type="molecule type" value="Genomic_DNA"/>
</dbReference>
<accession>A0ABT6Y757</accession>
<name>A0ABT6Y757_9BACT</name>
<keyword evidence="2" id="KW-1185">Reference proteome</keyword>
<proteinExistence type="predicted"/>
<gene>
    <name evidence="1" type="ORF">QM524_09095</name>
</gene>
<comment type="caution">
    <text evidence="1">The sequence shown here is derived from an EMBL/GenBank/DDBJ whole genome shotgun (WGS) entry which is preliminary data.</text>
</comment>
<dbReference type="Proteomes" id="UP001236507">
    <property type="component" value="Unassembled WGS sequence"/>
</dbReference>
<reference evidence="1 2" key="1">
    <citation type="submission" date="2023-05" db="EMBL/GenBank/DDBJ databases">
        <title>Novel species of genus Flectobacillus isolated from stream in China.</title>
        <authorList>
            <person name="Lu H."/>
        </authorList>
    </citation>
    <scope>NUCLEOTIDE SEQUENCE [LARGE SCALE GENOMIC DNA]</scope>
    <source>
        <strain evidence="1 2">KCTC 42575</strain>
    </source>
</reference>
<organism evidence="1 2">
    <name type="scientific">Flectobacillus roseus</name>
    <dbReference type="NCBI Taxonomy" id="502259"/>
    <lineage>
        <taxon>Bacteria</taxon>
        <taxon>Pseudomonadati</taxon>
        <taxon>Bacteroidota</taxon>
        <taxon>Cytophagia</taxon>
        <taxon>Cytophagales</taxon>
        <taxon>Flectobacillaceae</taxon>
        <taxon>Flectobacillus</taxon>
    </lineage>
</organism>
<sequence length="126" mass="14919">METLKFELCHFENTKWAESLTFYADEIKFFVKLLNDVLQHNTAENITTKAEDFLALFKHSKSEIEALAIAILAQEKSFAEYAQGKQFLFDQQVQMIHERRRSAFQTLEKDFILHKHQLYQFLSNVL</sequence>
<dbReference type="RefSeq" id="WP_283344316.1">
    <property type="nucleotide sequence ID" value="NZ_JASHIF010000007.1"/>
</dbReference>
<evidence type="ECO:0000313" key="1">
    <source>
        <dbReference type="EMBL" id="MDI9859362.1"/>
    </source>
</evidence>